<sequence>MITLTSVCSYRQGSVITDFVVQTKQVDQNEMTEANTHFTECNDSEYGAGRAGDRATKSCDKGQEGNKTAECQKTGKWTLVEDICVIIKINQLFTASQVSDLLMYQTFQLLFHPMMGFFPNNITSLRLQNVLNTIDVIIGDDAKKSWGFLNEKANNASSALLGSLETLTNGLDGRFSIATERITLNRTTFNNSFTGDLNTNFFIKIPHTDTFNVFITTITFPTLSNVMPVRNSTFDTTAINNNVNLNTSLSQNPQCVFWNFALFDNLGAWDNEGCTFVSDENDNVTCHCNHLTSFSILMSTRVPPLVRKLLDIITYIGVGISLASLVICLIIERCVWKVITRNSTAFMRHVSIINTALSLLIADICFIIGAAIAKNPSENPGENYDVPVGPCSTATFFMHFFYLALFFWMLVSALLLFYRTVMVFSHMSKSTMLAIGFSLGYGCPLIIAMITVAVTASNNGYIRDREACWLNWNETKALLAFVIPALTIVVINILIVIVVLFKMMRRGVGDTVQRDEKHTLIVILRCVAILTPLFGLTWSLGVGTMVSPTNRGIHIAFASFNSFQGFFILFRSLHSPHQLRHQRLQVTIPGLCSAY</sequence>
<dbReference type="InterPro" id="IPR000203">
    <property type="entry name" value="GPS"/>
</dbReference>
<dbReference type="Pfam" id="PF00002">
    <property type="entry name" value="7tm_2"/>
    <property type="match status" value="1"/>
</dbReference>
<keyword evidence="5 8" id="KW-0472">Membrane</keyword>
<feature type="transmembrane region" description="Helical" evidence="8">
    <location>
        <begin position="522"/>
        <end position="541"/>
    </location>
</feature>
<dbReference type="InterPro" id="IPR000436">
    <property type="entry name" value="Sushi_SCR_CCP_dom"/>
</dbReference>
<feature type="transmembrane region" description="Helical" evidence="8">
    <location>
        <begin position="312"/>
        <end position="331"/>
    </location>
</feature>
<accession>A0A3Q0T5L0</accession>
<dbReference type="InterPro" id="IPR046338">
    <property type="entry name" value="GAIN_dom_sf"/>
</dbReference>
<dbReference type="InterPro" id="IPR051587">
    <property type="entry name" value="Adhesion_GPCR"/>
</dbReference>
<dbReference type="FunFam" id="1.20.1070.10:FF:000058">
    <property type="entry name" value="Adhesion G protein-coupled receptor F5"/>
    <property type="match status" value="1"/>
</dbReference>
<dbReference type="GeneTree" id="ENSGT00940000154603"/>
<evidence type="ECO:0008006" key="13">
    <source>
        <dbReference type="Google" id="ProtNLM"/>
    </source>
</evidence>
<dbReference type="PANTHER" id="PTHR45813">
    <property type="entry name" value="IG-LIKE DOMAIN-CONTAINING PROTEIN"/>
    <property type="match status" value="1"/>
</dbReference>
<feature type="transmembrane region" description="Helical" evidence="8">
    <location>
        <begin position="393"/>
        <end position="418"/>
    </location>
</feature>
<evidence type="ECO:0000259" key="9">
    <source>
        <dbReference type="PROSITE" id="PS50221"/>
    </source>
</evidence>
<dbReference type="GO" id="GO:0007189">
    <property type="term" value="P:adenylate cyclase-activating G protein-coupled receptor signaling pathway"/>
    <property type="evidence" value="ECO:0007669"/>
    <property type="project" value="TreeGrafter"/>
</dbReference>
<keyword evidence="7" id="KW-0325">Glycoprotein</keyword>
<feature type="transmembrane region" description="Helical" evidence="8">
    <location>
        <begin position="477"/>
        <end position="501"/>
    </location>
</feature>
<evidence type="ECO:0000313" key="11">
    <source>
        <dbReference type="Ensembl" id="ENSACIP00000030134.1"/>
    </source>
</evidence>
<evidence type="ECO:0000313" key="12">
    <source>
        <dbReference type="Proteomes" id="UP000261340"/>
    </source>
</evidence>
<evidence type="ECO:0000256" key="5">
    <source>
        <dbReference type="ARBA" id="ARBA00023136"/>
    </source>
</evidence>
<dbReference type="OMA" id="TQFLSTE"/>
<feature type="transmembrane region" description="Helical" evidence="8">
    <location>
        <begin position="352"/>
        <end position="373"/>
    </location>
</feature>
<feature type="transmembrane region" description="Helical" evidence="8">
    <location>
        <begin position="553"/>
        <end position="573"/>
    </location>
</feature>
<dbReference type="AlphaFoldDB" id="A0A3Q0T5L0"/>
<dbReference type="PRINTS" id="PR00249">
    <property type="entry name" value="GPCRSECRETIN"/>
</dbReference>
<dbReference type="PROSITE" id="PS50261">
    <property type="entry name" value="G_PROTEIN_RECEP_F2_4"/>
    <property type="match status" value="1"/>
</dbReference>
<name>A0A3Q0T5L0_AMPCI</name>
<reference evidence="11" key="1">
    <citation type="submission" date="2025-08" db="UniProtKB">
        <authorList>
            <consortium name="Ensembl"/>
        </authorList>
    </citation>
    <scope>IDENTIFICATION</scope>
</reference>
<dbReference type="GO" id="GO:0016020">
    <property type="term" value="C:membrane"/>
    <property type="evidence" value="ECO:0007669"/>
    <property type="project" value="UniProtKB-SubCell"/>
</dbReference>
<dbReference type="GO" id="GO:0004930">
    <property type="term" value="F:G protein-coupled receptor activity"/>
    <property type="evidence" value="ECO:0007669"/>
    <property type="project" value="InterPro"/>
</dbReference>
<dbReference type="CDD" id="cd00033">
    <property type="entry name" value="CCP"/>
    <property type="match status" value="1"/>
</dbReference>
<organism evidence="11 12">
    <name type="scientific">Amphilophus citrinellus</name>
    <name type="common">Midas cichlid</name>
    <name type="synonym">Cichlasoma citrinellum</name>
    <dbReference type="NCBI Taxonomy" id="61819"/>
    <lineage>
        <taxon>Eukaryota</taxon>
        <taxon>Metazoa</taxon>
        <taxon>Chordata</taxon>
        <taxon>Craniata</taxon>
        <taxon>Vertebrata</taxon>
        <taxon>Euteleostomi</taxon>
        <taxon>Actinopterygii</taxon>
        <taxon>Neopterygii</taxon>
        <taxon>Teleostei</taxon>
        <taxon>Neoteleostei</taxon>
        <taxon>Acanthomorphata</taxon>
        <taxon>Ovalentaria</taxon>
        <taxon>Cichlomorphae</taxon>
        <taxon>Cichliformes</taxon>
        <taxon>Cichlidae</taxon>
        <taxon>New World cichlids</taxon>
        <taxon>Cichlasomatinae</taxon>
        <taxon>Heroini</taxon>
        <taxon>Amphilophus</taxon>
    </lineage>
</organism>
<evidence type="ECO:0000256" key="8">
    <source>
        <dbReference type="SAM" id="Phobius"/>
    </source>
</evidence>
<proteinExistence type="inferred from homology"/>
<dbReference type="Gene3D" id="2.60.220.50">
    <property type="match status" value="1"/>
</dbReference>
<evidence type="ECO:0000256" key="7">
    <source>
        <dbReference type="ARBA" id="ARBA00023180"/>
    </source>
</evidence>
<evidence type="ECO:0000256" key="1">
    <source>
        <dbReference type="ARBA" id="ARBA00004141"/>
    </source>
</evidence>
<dbReference type="Ensembl" id="ENSACIT00000030926.1">
    <property type="protein sequence ID" value="ENSACIP00000030134.1"/>
    <property type="gene ID" value="ENSACIG00000023322.1"/>
</dbReference>
<keyword evidence="12" id="KW-1185">Reference proteome</keyword>
<dbReference type="PROSITE" id="PS50221">
    <property type="entry name" value="GAIN_B"/>
    <property type="match status" value="1"/>
</dbReference>
<keyword evidence="4 8" id="KW-1133">Transmembrane helix</keyword>
<evidence type="ECO:0000256" key="3">
    <source>
        <dbReference type="ARBA" id="ARBA00022692"/>
    </source>
</evidence>
<dbReference type="GO" id="GO:0007166">
    <property type="term" value="P:cell surface receptor signaling pathway"/>
    <property type="evidence" value="ECO:0007669"/>
    <property type="project" value="InterPro"/>
</dbReference>
<protein>
    <recommendedName>
        <fullName evidence="13">Adhesion G protein-coupled receptor F7</fullName>
    </recommendedName>
</protein>
<dbReference type="Proteomes" id="UP000261340">
    <property type="component" value="Unplaced"/>
</dbReference>
<reference evidence="11" key="2">
    <citation type="submission" date="2025-09" db="UniProtKB">
        <authorList>
            <consortium name="Ensembl"/>
        </authorList>
    </citation>
    <scope>IDENTIFICATION</scope>
</reference>
<feature type="domain" description="GAIN-B" evidence="9">
    <location>
        <begin position="173"/>
        <end position="304"/>
    </location>
</feature>
<comment type="similarity">
    <text evidence="2">Belongs to the G-protein coupled receptor 2 family. Adhesion G-protein coupled receptor (ADGR) subfamily.</text>
</comment>
<evidence type="ECO:0000256" key="2">
    <source>
        <dbReference type="ARBA" id="ARBA00007343"/>
    </source>
</evidence>
<evidence type="ECO:0000259" key="10">
    <source>
        <dbReference type="PROSITE" id="PS50261"/>
    </source>
</evidence>
<dbReference type="Pfam" id="PF01825">
    <property type="entry name" value="GPS"/>
    <property type="match status" value="1"/>
</dbReference>
<comment type="subcellular location">
    <subcellularLocation>
        <location evidence="1">Membrane</location>
        <topology evidence="1">Multi-pass membrane protein</topology>
    </subcellularLocation>
</comment>
<keyword evidence="6" id="KW-1015">Disulfide bond</keyword>
<dbReference type="InterPro" id="IPR000832">
    <property type="entry name" value="GPCR_2_secretin-like"/>
</dbReference>
<keyword evidence="3 8" id="KW-0812">Transmembrane</keyword>
<dbReference type="InterPro" id="IPR057244">
    <property type="entry name" value="GAIN_B"/>
</dbReference>
<evidence type="ECO:0000256" key="6">
    <source>
        <dbReference type="ARBA" id="ARBA00023157"/>
    </source>
</evidence>
<dbReference type="PANTHER" id="PTHR45813:SF4">
    <property type="entry name" value="ADHESION G PROTEIN-COUPLED RECEPTOR F5"/>
    <property type="match status" value="1"/>
</dbReference>
<dbReference type="InterPro" id="IPR017981">
    <property type="entry name" value="GPCR_2-like_7TM"/>
</dbReference>
<dbReference type="Gene3D" id="1.20.1070.10">
    <property type="entry name" value="Rhodopsin 7-helix transmembrane proteins"/>
    <property type="match status" value="1"/>
</dbReference>
<dbReference type="SMART" id="SM00303">
    <property type="entry name" value="GPS"/>
    <property type="match status" value="1"/>
</dbReference>
<feature type="transmembrane region" description="Helical" evidence="8">
    <location>
        <begin position="430"/>
        <end position="457"/>
    </location>
</feature>
<feature type="domain" description="G-protein coupled receptors family 2 profile 2" evidence="10">
    <location>
        <begin position="310"/>
        <end position="576"/>
    </location>
</feature>
<evidence type="ECO:0000256" key="4">
    <source>
        <dbReference type="ARBA" id="ARBA00022989"/>
    </source>
</evidence>